<dbReference type="GO" id="GO:0006974">
    <property type="term" value="P:DNA damage response"/>
    <property type="evidence" value="ECO:0007669"/>
    <property type="project" value="UniProtKB-KW"/>
</dbReference>
<name>A0A4V6U7A3_STRSU</name>
<feature type="domain" description="Reverse transcriptase" evidence="2">
    <location>
        <begin position="1"/>
        <end position="335"/>
    </location>
</feature>
<dbReference type="PROSITE" id="PS50878">
    <property type="entry name" value="RT_POL"/>
    <property type="match status" value="1"/>
</dbReference>
<gene>
    <name evidence="3" type="ORF">E8L09_07360</name>
</gene>
<accession>A0A4V6U7A3</accession>
<dbReference type="RefSeq" id="WP_136670757.1">
    <property type="nucleotide sequence ID" value="NZ_JAGFQV010000025.1"/>
</dbReference>
<dbReference type="InterPro" id="IPR043502">
    <property type="entry name" value="DNA/RNA_pol_sf"/>
</dbReference>
<organism evidence="3 4">
    <name type="scientific">Streptococcus suis</name>
    <dbReference type="NCBI Taxonomy" id="1307"/>
    <lineage>
        <taxon>Bacteria</taxon>
        <taxon>Bacillati</taxon>
        <taxon>Bacillota</taxon>
        <taxon>Bacilli</taxon>
        <taxon>Lactobacillales</taxon>
        <taxon>Streptococcaceae</taxon>
        <taxon>Streptococcus</taxon>
    </lineage>
</organism>
<comment type="caution">
    <text evidence="3">The sequence shown here is derived from an EMBL/GenBank/DDBJ whole genome shotgun (WGS) entry which is preliminary data.</text>
</comment>
<dbReference type="AlphaFoldDB" id="A0A4V6U7A3"/>
<sequence>MPKTRTYNTKQYKHIDRKISFDKVKNYVLNPLCVARHSFLPFIHYDLVIKKYIKQLADGETKGIVKEKKRSIYYAGHLDSYIYRYYSDMLNEKYDIWSGENNIDDLSVAYRINKPSQSNIHFAAKAISKIVECEASLIVIGDFESYFDTLNHFLLKKRLARVLKVDCLSEDWYNVFKSITKFGYLSKEILERETTGEKGAYFHNLQEFRNYRKVHKIQYNKKLFGIPQGSPISGVLANVYAVDFDIEMNSIAIQYNGFYQRYSDDFILVLPLKIDDKSTINDFKDTILKRIEMLSSLNEISIQKEKLKCRLFRQREVQDVIQFKASQIDYLGFTFNGIDVKIREKSIGKFYRDAKKLIQKSYVIKRRKSLKKLPNRHKIYSLYTDFGKSERYRSNFIDYAKRAQRVFDKISPNTNNLMMEQLKNRKKIIEKALKYKIHSKI</sequence>
<dbReference type="Proteomes" id="UP000306426">
    <property type="component" value="Unassembled WGS sequence"/>
</dbReference>
<dbReference type="EMBL" id="SSXK01000020">
    <property type="protein sequence ID" value="TII02755.1"/>
    <property type="molecule type" value="Genomic_DNA"/>
</dbReference>
<proteinExistence type="predicted"/>
<evidence type="ECO:0000313" key="3">
    <source>
        <dbReference type="EMBL" id="TII02755.1"/>
    </source>
</evidence>
<evidence type="ECO:0000256" key="1">
    <source>
        <dbReference type="ARBA" id="ARBA00022763"/>
    </source>
</evidence>
<evidence type="ECO:0000259" key="2">
    <source>
        <dbReference type="PROSITE" id="PS50878"/>
    </source>
</evidence>
<dbReference type="SUPFAM" id="SSF56672">
    <property type="entry name" value="DNA/RNA polymerases"/>
    <property type="match status" value="1"/>
</dbReference>
<reference evidence="3 4" key="1">
    <citation type="submission" date="2019-04" db="EMBL/GenBank/DDBJ databases">
        <title>Genome analysis of Streptococcus suis strain WUSS286.</title>
        <authorList>
            <person name="Chen H."/>
            <person name="Gao X."/>
            <person name="Wu Z."/>
        </authorList>
    </citation>
    <scope>NUCLEOTIDE SEQUENCE [LARGE SCALE GENOMIC DNA]</scope>
    <source>
        <strain evidence="3 4">WUSS286</strain>
    </source>
</reference>
<evidence type="ECO:0000313" key="4">
    <source>
        <dbReference type="Proteomes" id="UP000306426"/>
    </source>
</evidence>
<keyword evidence="1" id="KW-0227">DNA damage</keyword>
<protein>
    <submittedName>
        <fullName evidence="3">RNA-dependent DNA polymerase</fullName>
    </submittedName>
</protein>
<dbReference type="InterPro" id="IPR000477">
    <property type="entry name" value="RT_dom"/>
</dbReference>